<feature type="compositionally biased region" description="Acidic residues" evidence="8">
    <location>
        <begin position="734"/>
        <end position="747"/>
    </location>
</feature>
<dbReference type="Pfam" id="PF13963">
    <property type="entry name" value="Transpos_assoc"/>
    <property type="match status" value="1"/>
</dbReference>
<dbReference type="GO" id="GO:0015031">
    <property type="term" value="P:protein transport"/>
    <property type="evidence" value="ECO:0007669"/>
    <property type="project" value="UniProtKB-KW"/>
</dbReference>
<feature type="domain" description="DUF4218" evidence="10">
    <location>
        <begin position="518"/>
        <end position="587"/>
    </location>
</feature>
<proteinExistence type="predicted"/>
<dbReference type="GO" id="GO:0016020">
    <property type="term" value="C:membrane"/>
    <property type="evidence" value="ECO:0007669"/>
    <property type="project" value="UniProtKB-ARBA"/>
</dbReference>
<evidence type="ECO:0000256" key="2">
    <source>
        <dbReference type="ARBA" id="ARBA00022448"/>
    </source>
</evidence>
<evidence type="ECO:0000256" key="3">
    <source>
        <dbReference type="ARBA" id="ARBA00022692"/>
    </source>
</evidence>
<dbReference type="Pfam" id="PF13960">
    <property type="entry name" value="DUF4218"/>
    <property type="match status" value="1"/>
</dbReference>
<comment type="caution">
    <text evidence="12">The sequence shown here is derived from an EMBL/GenBank/DDBJ whole genome shotgun (WGS) entry which is preliminary data.</text>
</comment>
<evidence type="ECO:0000256" key="9">
    <source>
        <dbReference type="SAM" id="Phobius"/>
    </source>
</evidence>
<keyword evidence="4" id="KW-0653">Protein transport</keyword>
<feature type="compositionally biased region" description="Acidic residues" evidence="8">
    <location>
        <begin position="754"/>
        <end position="770"/>
    </location>
</feature>
<dbReference type="Pfam" id="PF02416">
    <property type="entry name" value="TatA_B_E"/>
    <property type="match status" value="1"/>
</dbReference>
<evidence type="ECO:0000259" key="10">
    <source>
        <dbReference type="Pfam" id="PF13960"/>
    </source>
</evidence>
<keyword evidence="6" id="KW-0811">Translocation</keyword>
<feature type="region of interest" description="Disordered" evidence="8">
    <location>
        <begin position="728"/>
        <end position="812"/>
    </location>
</feature>
<dbReference type="PANTHER" id="PTHR10775">
    <property type="entry name" value="OS08G0208400 PROTEIN"/>
    <property type="match status" value="1"/>
</dbReference>
<keyword evidence="5 9" id="KW-1133">Transmembrane helix</keyword>
<keyword evidence="3 9" id="KW-0812">Transmembrane</keyword>
<feature type="compositionally biased region" description="Basic and acidic residues" evidence="8">
    <location>
        <begin position="775"/>
        <end position="792"/>
    </location>
</feature>
<feature type="transmembrane region" description="Helical" evidence="9">
    <location>
        <begin position="1215"/>
        <end position="1238"/>
    </location>
</feature>
<evidence type="ECO:0000256" key="6">
    <source>
        <dbReference type="ARBA" id="ARBA00023010"/>
    </source>
</evidence>
<dbReference type="InterPro" id="IPR003369">
    <property type="entry name" value="TatA/B/E"/>
</dbReference>
<evidence type="ECO:0000256" key="7">
    <source>
        <dbReference type="ARBA" id="ARBA00023136"/>
    </source>
</evidence>
<sequence>MVIDKSWIYLGRHEKAFFTGLTKFVEHCKSLVNSSRNVKCPCKSCHNVSWVSIPELPRHITNNRWDPSYKTRTNHGEPNVLPPVIHNTTQPQMRSDMTACLNDLSYIPPNNEQNEPTQGDIGEISNEPTQAIRSEFEELYVSANEEQYPGCDYVTRLDFMAKFTYFKVKCKLTNSIFNKMLKFFQNVFPTTKGYKLLPSYYAIKKTFKMIGLGYESIHACVNDCFLFRGEDHKDKQFCTACNTSRWKDSNTPEKKLLKKVLRYFPIIPRLQRLYKSSHTPKEMTWHAIGKCTEPGKMQHPVDGRAWKNFDIKACPTCNEDTPSTRVLGKIAYVGHRIFLKKPHKWRRSLDFNGEIKNGDPPRKFDRDDIMAQLARLPTLVKGKHPMYGGVKIKHVMHIEKNVLESILNTLLMNDKSKDTTKARQDLKRLGIRRGLWLGQNKNRKCTKPHAAYSFTPGDRKKFCQFIKGVKLPDGFGSNFKHKVTDNDTNITGLKSHDCHIMMQRLLPYGLQQYLPADDDMLKAQSKVINILCNPELIYPPGFFDIVIHLVIHLPLEALGGGPIRPRWIPEIDTYRIKFKSQFPNKDMKEEFPIWFGRSPDERRTTQNKGICLPGEDGEINKGRVKHLVIRNNITQILENGESFKNDQYILATQVKQCFYLEDMARRPLGWKVVEHVNHKRFLNEGVIVVEDDPNIIHVDNSSDLALTTTLNDFEIPLLHINGQSIDVDAPPDIIDVDEDDDINDDEDVLPHDLEDSDDEDLVNVDDDDGMSADVARGHEGDGGGDDRKDTRKPNLGGRKAGQMHTRKETQNLGLRKITDELGPQPIWFEWKDNITMLPLGEHSDHWANLLGEIVREFSMHFGSWRNIPPERKAGVLEKIGIWFWSDPKNMARCAQNARNRAKSAVVCRQGSRTLVALRDMQSSATQEYLSLIQTFFDTHTVGGVFLRDEDRRLYEEMVRLQGLGTYTDDQIMAMVRRGKQRGHIPSVGRVLAGRGKDVLDVLVPRCNHTSDVDELKRSNKQLQKQIDMITKAMSSDDEIPGDMSPGKSVHRGTQMVDRKPCKPVVFARGNCRGMNPRPAYPNIFFPGTCRRGKVSPGTSLRGKLFFVPEDNAYGLCDRKHGGRKVDLIIKLTFKCLWRSEYRSTHHQNLPMAYSTLIHPYSSPLPKLYKIQTLKSVPQLGLSSFSSWNGLKSNGFSVSLKSLKFEKKMKSGRRGVFASLFGVGAPEALVIGVVALLVFGPKGLLRLLKILEKHCGHFNRRLGNFRKFRGNSRALLKKKLVLMSLKTHHSSTQSRYLTSISEDSQVAATIPAVTTTIDPSPVQDVAVSSEVGTVPIPPAPVVPASQHVAPAILATHTAWIKGSKEIVGLMLMIMEPDIQRNLETLHAHEMLLELKTLFVQQAE</sequence>
<evidence type="ECO:0008006" key="13">
    <source>
        <dbReference type="Google" id="ProtNLM"/>
    </source>
</evidence>
<dbReference type="InterPro" id="IPR025452">
    <property type="entry name" value="DUF4218"/>
</dbReference>
<dbReference type="Gene3D" id="1.20.5.3310">
    <property type="match status" value="1"/>
</dbReference>
<dbReference type="InterPro" id="IPR004242">
    <property type="entry name" value="Transposase_21"/>
</dbReference>
<keyword evidence="2" id="KW-0813">Transport</keyword>
<dbReference type="EMBL" id="BKCJ010007492">
    <property type="protein sequence ID" value="GEU77525.1"/>
    <property type="molecule type" value="Genomic_DNA"/>
</dbReference>
<evidence type="ECO:0000256" key="8">
    <source>
        <dbReference type="SAM" id="MobiDB-lite"/>
    </source>
</evidence>
<evidence type="ECO:0000259" key="11">
    <source>
        <dbReference type="Pfam" id="PF13963"/>
    </source>
</evidence>
<organism evidence="12">
    <name type="scientific">Tanacetum cinerariifolium</name>
    <name type="common">Dalmatian daisy</name>
    <name type="synonym">Chrysanthemum cinerariifolium</name>
    <dbReference type="NCBI Taxonomy" id="118510"/>
    <lineage>
        <taxon>Eukaryota</taxon>
        <taxon>Viridiplantae</taxon>
        <taxon>Streptophyta</taxon>
        <taxon>Embryophyta</taxon>
        <taxon>Tracheophyta</taxon>
        <taxon>Spermatophyta</taxon>
        <taxon>Magnoliopsida</taxon>
        <taxon>eudicotyledons</taxon>
        <taxon>Gunneridae</taxon>
        <taxon>Pentapetalae</taxon>
        <taxon>asterids</taxon>
        <taxon>campanulids</taxon>
        <taxon>Asterales</taxon>
        <taxon>Asteraceae</taxon>
        <taxon>Asteroideae</taxon>
        <taxon>Anthemideae</taxon>
        <taxon>Anthemidinae</taxon>
        <taxon>Tanacetum</taxon>
    </lineage>
</organism>
<protein>
    <recommendedName>
        <fullName evidence="13">DUF4218 domain-containing protein</fullName>
    </recommendedName>
</protein>
<feature type="domain" description="Transposase-associated" evidence="11">
    <location>
        <begin position="5"/>
        <end position="77"/>
    </location>
</feature>
<accession>A0A6L2MYT0</accession>
<dbReference type="InterPro" id="IPR029480">
    <property type="entry name" value="Transpos_assoc"/>
</dbReference>
<evidence type="ECO:0000256" key="1">
    <source>
        <dbReference type="ARBA" id="ARBA00004167"/>
    </source>
</evidence>
<evidence type="ECO:0000313" key="12">
    <source>
        <dbReference type="EMBL" id="GEU77525.1"/>
    </source>
</evidence>
<dbReference type="Pfam" id="PF02992">
    <property type="entry name" value="Transposase_21"/>
    <property type="match status" value="1"/>
</dbReference>
<reference evidence="12" key="1">
    <citation type="journal article" date="2019" name="Sci. Rep.">
        <title>Draft genome of Tanacetum cinerariifolium, the natural source of mosquito coil.</title>
        <authorList>
            <person name="Yamashiro T."/>
            <person name="Shiraishi A."/>
            <person name="Satake H."/>
            <person name="Nakayama K."/>
        </authorList>
    </citation>
    <scope>NUCLEOTIDE SEQUENCE</scope>
</reference>
<evidence type="ECO:0000256" key="4">
    <source>
        <dbReference type="ARBA" id="ARBA00022927"/>
    </source>
</evidence>
<feature type="region of interest" description="Disordered" evidence="8">
    <location>
        <begin position="1034"/>
        <end position="1054"/>
    </location>
</feature>
<dbReference type="PANTHER" id="PTHR10775:SF185">
    <property type="entry name" value="OS08G0208400 PROTEIN"/>
    <property type="match status" value="1"/>
</dbReference>
<keyword evidence="7 9" id="KW-0472">Membrane</keyword>
<evidence type="ECO:0000256" key="5">
    <source>
        <dbReference type="ARBA" id="ARBA00022989"/>
    </source>
</evidence>
<name>A0A6L2MYT0_TANCI</name>
<gene>
    <name evidence="12" type="ORF">Tci_049503</name>
</gene>
<comment type="subcellular location">
    <subcellularLocation>
        <location evidence="1">Membrane</location>
        <topology evidence="1">Single-pass membrane protein</topology>
    </subcellularLocation>
</comment>